<dbReference type="GO" id="GO:0009055">
    <property type="term" value="F:electron transfer activity"/>
    <property type="evidence" value="ECO:0007669"/>
    <property type="project" value="InterPro"/>
</dbReference>
<proteinExistence type="predicted"/>
<dbReference type="InterPro" id="IPR008168">
    <property type="entry name" value="Cyt_C_IC"/>
</dbReference>
<dbReference type="Gene3D" id="6.10.280.130">
    <property type="match status" value="1"/>
</dbReference>
<evidence type="ECO:0000256" key="7">
    <source>
        <dbReference type="SAM" id="Phobius"/>
    </source>
</evidence>
<dbReference type="PANTHER" id="PTHR37823:SF4">
    <property type="entry name" value="MENAQUINOL-CYTOCHROME C REDUCTASE CYTOCHROME B_C SUBUNIT"/>
    <property type="match status" value="1"/>
</dbReference>
<dbReference type="PRINTS" id="PR00605">
    <property type="entry name" value="CYTCHROMECIC"/>
</dbReference>
<comment type="caution">
    <text evidence="9">The sequence shown here is derived from an EMBL/GenBank/DDBJ whole genome shotgun (WGS) entry which is preliminary data.</text>
</comment>
<sequence>MLEDHQHKRPAREFDGLIEMRSTPVPRYFSILFYGLIIWGVLFMAYYLFSGWSSEGEFARKMSAHLEQTAAQQTQPGTQATPAVDADEARHLYNQHCAACHGGSGQGGIGPALDDTQYKYGNEREAVIQSIAQGRPAGMPGYNNQFSAAQIEALADYLKKL</sequence>
<dbReference type="InterPro" id="IPR032858">
    <property type="entry name" value="CcoP_N"/>
</dbReference>
<dbReference type="Pfam" id="PF14715">
    <property type="entry name" value="FixP_N"/>
    <property type="match status" value="1"/>
</dbReference>
<dbReference type="PANTHER" id="PTHR37823">
    <property type="entry name" value="CYTOCHROME C-553-LIKE"/>
    <property type="match status" value="1"/>
</dbReference>
<gene>
    <name evidence="9" type="ORF">GFER_11995</name>
</gene>
<dbReference type="InterPro" id="IPR051811">
    <property type="entry name" value="Cytochrome_c550/c551-like"/>
</dbReference>
<dbReference type="EMBL" id="JWJD01000004">
    <property type="protein sequence ID" value="KIH76320.1"/>
    <property type="molecule type" value="Genomic_DNA"/>
</dbReference>
<evidence type="ECO:0000256" key="2">
    <source>
        <dbReference type="ARBA" id="ARBA00022617"/>
    </source>
</evidence>
<evidence type="ECO:0000313" key="9">
    <source>
        <dbReference type="EMBL" id="KIH76320.1"/>
    </source>
</evidence>
<protein>
    <recommendedName>
        <fullName evidence="8">Cytochrome c domain-containing protein</fullName>
    </recommendedName>
</protein>
<keyword evidence="5 6" id="KW-0408">Iron</keyword>
<dbReference type="PROSITE" id="PS51007">
    <property type="entry name" value="CYTC"/>
    <property type="match status" value="1"/>
</dbReference>
<dbReference type="RefSeq" id="WP_040099896.1">
    <property type="nucleotide sequence ID" value="NZ_JWJD01000004.1"/>
</dbReference>
<feature type="transmembrane region" description="Helical" evidence="7">
    <location>
        <begin position="28"/>
        <end position="49"/>
    </location>
</feature>
<keyword evidence="7" id="KW-0812">Transmembrane</keyword>
<dbReference type="InterPro" id="IPR009056">
    <property type="entry name" value="Cyt_c-like_dom"/>
</dbReference>
<reference evidence="9 10" key="1">
    <citation type="submission" date="2014-12" db="EMBL/GenBank/DDBJ databases">
        <title>Genomes of Geoalkalibacter ferrihydriticus and Geoalkalibacter subterraneus, two haloalkaliphilic metal-reducing members of the Geobacteraceae.</title>
        <authorList>
            <person name="Badalamenti J.P."/>
            <person name="Torres C.I."/>
            <person name="Krajmalnik-Brown R."/>
            <person name="Bond D.R."/>
        </authorList>
    </citation>
    <scope>NUCLEOTIDE SEQUENCE [LARGE SCALE GENOMIC DNA]</scope>
    <source>
        <strain evidence="9 10">DSM 17813</strain>
    </source>
</reference>
<accession>A0A0C2HMX6</accession>
<evidence type="ECO:0000256" key="6">
    <source>
        <dbReference type="PROSITE-ProRule" id="PRU00433"/>
    </source>
</evidence>
<dbReference type="InterPro" id="IPR036909">
    <property type="entry name" value="Cyt_c-like_dom_sf"/>
</dbReference>
<keyword evidence="7" id="KW-1133">Transmembrane helix</keyword>
<keyword evidence="1" id="KW-0813">Transport</keyword>
<dbReference type="Pfam" id="PF13442">
    <property type="entry name" value="Cytochrome_CBB3"/>
    <property type="match status" value="1"/>
</dbReference>
<dbReference type="Gene3D" id="1.10.760.10">
    <property type="entry name" value="Cytochrome c-like domain"/>
    <property type="match status" value="1"/>
</dbReference>
<evidence type="ECO:0000256" key="4">
    <source>
        <dbReference type="ARBA" id="ARBA00022982"/>
    </source>
</evidence>
<evidence type="ECO:0000259" key="8">
    <source>
        <dbReference type="PROSITE" id="PS51007"/>
    </source>
</evidence>
<evidence type="ECO:0000256" key="1">
    <source>
        <dbReference type="ARBA" id="ARBA00022448"/>
    </source>
</evidence>
<name>A0A0C2HMX6_9BACT</name>
<dbReference type="Proteomes" id="UP000035068">
    <property type="component" value="Unassembled WGS sequence"/>
</dbReference>
<keyword evidence="3 6" id="KW-0479">Metal-binding</keyword>
<evidence type="ECO:0000256" key="5">
    <source>
        <dbReference type="ARBA" id="ARBA00023004"/>
    </source>
</evidence>
<organism evidence="9 10">
    <name type="scientific">Geoalkalibacter ferrihydriticus DSM 17813</name>
    <dbReference type="NCBI Taxonomy" id="1121915"/>
    <lineage>
        <taxon>Bacteria</taxon>
        <taxon>Pseudomonadati</taxon>
        <taxon>Thermodesulfobacteriota</taxon>
        <taxon>Desulfuromonadia</taxon>
        <taxon>Desulfuromonadales</taxon>
        <taxon>Geoalkalibacteraceae</taxon>
        <taxon>Geoalkalibacter</taxon>
    </lineage>
</organism>
<keyword evidence="4" id="KW-0249">Electron transport</keyword>
<dbReference type="GO" id="GO:0005506">
    <property type="term" value="F:iron ion binding"/>
    <property type="evidence" value="ECO:0007669"/>
    <property type="project" value="InterPro"/>
</dbReference>
<dbReference type="GO" id="GO:0020037">
    <property type="term" value="F:heme binding"/>
    <property type="evidence" value="ECO:0007669"/>
    <property type="project" value="InterPro"/>
</dbReference>
<evidence type="ECO:0000313" key="10">
    <source>
        <dbReference type="Proteomes" id="UP000035068"/>
    </source>
</evidence>
<keyword evidence="2 6" id="KW-0349">Heme</keyword>
<keyword evidence="7" id="KW-0472">Membrane</keyword>
<feature type="domain" description="Cytochrome c" evidence="8">
    <location>
        <begin position="84"/>
        <end position="161"/>
    </location>
</feature>
<dbReference type="SUPFAM" id="SSF46626">
    <property type="entry name" value="Cytochrome c"/>
    <property type="match status" value="1"/>
</dbReference>
<dbReference type="AlphaFoldDB" id="A0A0C2HMX6"/>
<keyword evidence="10" id="KW-1185">Reference proteome</keyword>
<dbReference type="InterPro" id="IPR038414">
    <property type="entry name" value="CcoP_N_sf"/>
</dbReference>
<evidence type="ECO:0000256" key="3">
    <source>
        <dbReference type="ARBA" id="ARBA00022723"/>
    </source>
</evidence>